<gene>
    <name evidence="2" type="ordered locus">Snov_3766</name>
</gene>
<dbReference type="STRING" id="639283.Snov_3766"/>
<dbReference type="Proteomes" id="UP000006633">
    <property type="component" value="Chromosome"/>
</dbReference>
<dbReference type="KEGG" id="sno:Snov_3766"/>
<feature type="domain" description="Methyltransferase type 11" evidence="1">
    <location>
        <begin position="53"/>
        <end position="139"/>
    </location>
</feature>
<evidence type="ECO:0000259" key="1">
    <source>
        <dbReference type="Pfam" id="PF08241"/>
    </source>
</evidence>
<keyword evidence="2" id="KW-0489">Methyltransferase</keyword>
<dbReference type="Gene3D" id="3.40.50.150">
    <property type="entry name" value="Vaccinia Virus protein VP39"/>
    <property type="match status" value="1"/>
</dbReference>
<dbReference type="HOGENOM" id="CLU_1393591_0_0_5"/>
<dbReference type="PANTHER" id="PTHR43861:SF6">
    <property type="entry name" value="METHYLTRANSFERASE TYPE 11"/>
    <property type="match status" value="1"/>
</dbReference>
<dbReference type="EMBL" id="CP002026">
    <property type="protein sequence ID" value="ADH91036.1"/>
    <property type="molecule type" value="Genomic_DNA"/>
</dbReference>
<dbReference type="SUPFAM" id="SSF53335">
    <property type="entry name" value="S-adenosyl-L-methionine-dependent methyltransferases"/>
    <property type="match status" value="1"/>
</dbReference>
<name>D6ZYR7_ANCN5</name>
<dbReference type="InterPro" id="IPR029063">
    <property type="entry name" value="SAM-dependent_MTases_sf"/>
</dbReference>
<sequence length="214" mass="23599">MKIAGGLKEDDIAIGNVFDKYGSRNPVVRYLMQGFSDSLSGFVGMAAPKTIHEVGCGEGYWTNQWNAMGIKARGSDFSSQVIDMARANAQTIGVPSDIFSVKSIYELKAPEDSADLIVCCEVMEHLEQPEAALETLKGIVTDHLIISVPREPLWRAMNMARGKYLTSLGNTEGHIQHWSKAGITGLVSRYFDVIEVRSPIPWTMMLCRARSTRG</sequence>
<dbReference type="Pfam" id="PF08241">
    <property type="entry name" value="Methyltransf_11"/>
    <property type="match status" value="1"/>
</dbReference>
<dbReference type="eggNOG" id="COG2227">
    <property type="taxonomic scope" value="Bacteria"/>
</dbReference>
<dbReference type="CDD" id="cd02440">
    <property type="entry name" value="AdoMet_MTases"/>
    <property type="match status" value="1"/>
</dbReference>
<organism evidence="2 3">
    <name type="scientific">Ancylobacter novellus (strain ATCC 8093 / DSM 506 / JCM 20403 / CCM 1077 / IAM 12100 / NBRC 12443 / NCIMB 10456)</name>
    <name type="common">Starkeya novella</name>
    <dbReference type="NCBI Taxonomy" id="639283"/>
    <lineage>
        <taxon>Bacteria</taxon>
        <taxon>Pseudomonadati</taxon>
        <taxon>Pseudomonadota</taxon>
        <taxon>Alphaproteobacteria</taxon>
        <taxon>Hyphomicrobiales</taxon>
        <taxon>Xanthobacteraceae</taxon>
        <taxon>Ancylobacter</taxon>
    </lineage>
</organism>
<dbReference type="OrthoDB" id="9071885at2"/>
<accession>D6ZYR7</accession>
<evidence type="ECO:0000313" key="2">
    <source>
        <dbReference type="EMBL" id="ADH91036.1"/>
    </source>
</evidence>
<keyword evidence="2" id="KW-0808">Transferase</keyword>
<dbReference type="PANTHER" id="PTHR43861">
    <property type="entry name" value="TRANS-ACONITATE 2-METHYLTRANSFERASE-RELATED"/>
    <property type="match status" value="1"/>
</dbReference>
<protein>
    <submittedName>
        <fullName evidence="2">Methyltransferase type 11</fullName>
    </submittedName>
</protein>
<dbReference type="AlphaFoldDB" id="D6ZYR7"/>
<dbReference type="GO" id="GO:0008757">
    <property type="term" value="F:S-adenosylmethionine-dependent methyltransferase activity"/>
    <property type="evidence" value="ECO:0007669"/>
    <property type="project" value="InterPro"/>
</dbReference>
<keyword evidence="3" id="KW-1185">Reference proteome</keyword>
<dbReference type="GO" id="GO:0032259">
    <property type="term" value="P:methylation"/>
    <property type="evidence" value="ECO:0007669"/>
    <property type="project" value="UniProtKB-KW"/>
</dbReference>
<evidence type="ECO:0000313" key="3">
    <source>
        <dbReference type="Proteomes" id="UP000006633"/>
    </source>
</evidence>
<dbReference type="RefSeq" id="WP_013168537.1">
    <property type="nucleotide sequence ID" value="NC_014217.1"/>
</dbReference>
<reference evidence="2 3" key="1">
    <citation type="journal article" date="2012" name="Stand. Genomic Sci.">
        <title>Complete genome sequence of the facultatively chemolithoautotrophic and methylotrophic alpha Proteobacterium Starkeya novella type strain (ATCC 8093(T)).</title>
        <authorList>
            <person name="Kappler U."/>
            <person name="Davenport K."/>
            <person name="Beatson S."/>
            <person name="Lucas S."/>
            <person name="Lapidus A."/>
            <person name="Copeland A."/>
            <person name="Berry K.W."/>
            <person name="Glavina Del Rio T."/>
            <person name="Hammon N."/>
            <person name="Dalin E."/>
            <person name="Tice H."/>
            <person name="Pitluck S."/>
            <person name="Richardson P."/>
            <person name="Bruce D."/>
            <person name="Goodwin L.A."/>
            <person name="Han C."/>
            <person name="Tapia R."/>
            <person name="Detter J.C."/>
            <person name="Chang Y.J."/>
            <person name="Jeffries C.D."/>
            <person name="Land M."/>
            <person name="Hauser L."/>
            <person name="Kyrpides N.C."/>
            <person name="Goker M."/>
            <person name="Ivanova N."/>
            <person name="Klenk H.P."/>
            <person name="Woyke T."/>
        </authorList>
    </citation>
    <scope>NUCLEOTIDE SEQUENCE [LARGE SCALE GENOMIC DNA]</scope>
    <source>
        <strain evidence="3">ATCC 8093 / DSM 506 / JCM 20403 / CCM 1077 / IAM 12100 / NBRC 12443 / NCIMB 10456</strain>
    </source>
</reference>
<dbReference type="InterPro" id="IPR013216">
    <property type="entry name" value="Methyltransf_11"/>
</dbReference>
<proteinExistence type="predicted"/>